<evidence type="ECO:0000313" key="4">
    <source>
        <dbReference type="WBParaSite" id="nRc.2.0.1.t13543-RA"/>
    </source>
</evidence>
<evidence type="ECO:0000256" key="1">
    <source>
        <dbReference type="SAM" id="MobiDB-lite"/>
    </source>
</evidence>
<dbReference type="Gene3D" id="1.20.1070.10">
    <property type="entry name" value="Rhodopsin 7-helix transmembrane proteins"/>
    <property type="match status" value="1"/>
</dbReference>
<organism evidence="3 4">
    <name type="scientific">Romanomermis culicivorax</name>
    <name type="common">Nematode worm</name>
    <dbReference type="NCBI Taxonomy" id="13658"/>
    <lineage>
        <taxon>Eukaryota</taxon>
        <taxon>Metazoa</taxon>
        <taxon>Ecdysozoa</taxon>
        <taxon>Nematoda</taxon>
        <taxon>Enoplea</taxon>
        <taxon>Dorylaimia</taxon>
        <taxon>Mermithida</taxon>
        <taxon>Mermithoidea</taxon>
        <taxon>Mermithidae</taxon>
        <taxon>Romanomermis</taxon>
    </lineage>
</organism>
<keyword evidence="3" id="KW-1185">Reference proteome</keyword>
<keyword evidence="2" id="KW-0472">Membrane</keyword>
<keyword evidence="2" id="KW-0812">Transmembrane</keyword>
<dbReference type="Pfam" id="PF10321">
    <property type="entry name" value="7TM_GPCR_Srt"/>
    <property type="match status" value="1"/>
</dbReference>
<protein>
    <submittedName>
        <fullName evidence="4">Uncharacterized protein</fullName>
    </submittedName>
</protein>
<feature type="region of interest" description="Disordered" evidence="1">
    <location>
        <begin position="122"/>
        <end position="146"/>
    </location>
</feature>
<dbReference type="WBParaSite" id="nRc.2.0.1.t13543-RA">
    <property type="protein sequence ID" value="nRc.2.0.1.t13543-RA"/>
    <property type="gene ID" value="nRc.2.0.1.g13543"/>
</dbReference>
<dbReference type="SUPFAM" id="SSF81321">
    <property type="entry name" value="Family A G protein-coupled receptor-like"/>
    <property type="match status" value="1"/>
</dbReference>
<name>A0A915II70_ROMCU</name>
<dbReference type="Proteomes" id="UP000887565">
    <property type="component" value="Unplaced"/>
</dbReference>
<feature type="transmembrane region" description="Helical" evidence="2">
    <location>
        <begin position="41"/>
        <end position="59"/>
    </location>
</feature>
<keyword evidence="2" id="KW-1133">Transmembrane helix</keyword>
<evidence type="ECO:0000256" key="2">
    <source>
        <dbReference type="SAM" id="Phobius"/>
    </source>
</evidence>
<feature type="transmembrane region" description="Helical" evidence="2">
    <location>
        <begin position="9"/>
        <end position="29"/>
    </location>
</feature>
<evidence type="ECO:0000313" key="3">
    <source>
        <dbReference type="Proteomes" id="UP000887565"/>
    </source>
</evidence>
<sequence>MIQLAIADVFALICISLGTIFFTLCPNVYESHPHLENWFAFALNLGWHPGCCFFCFIAYSRFLTLCKNDQLSIYFSKRRVQISICLSWLIFGGIYSMQFVPREHFGRLTSWWVKSAGDDQESVEGKSKSARVPNAQPNSQNEDGPLKRLCKRDFHIYNDETLKHVKLYENYMGDYGYLEGKFVMYCPMN</sequence>
<accession>A0A915II70</accession>
<dbReference type="AlphaFoldDB" id="A0A915II70"/>
<feature type="transmembrane region" description="Helical" evidence="2">
    <location>
        <begin position="80"/>
        <end position="100"/>
    </location>
</feature>
<dbReference type="InterPro" id="IPR019425">
    <property type="entry name" value="7TM_GPCR_serpentine_rcpt_Srt"/>
</dbReference>
<proteinExistence type="predicted"/>
<reference evidence="4" key="1">
    <citation type="submission" date="2022-11" db="UniProtKB">
        <authorList>
            <consortium name="WormBaseParasite"/>
        </authorList>
    </citation>
    <scope>IDENTIFICATION</scope>
</reference>